<sequence>MRDLANNIGVAAALEPAVLAATTNGAAIDLIGFGSAVLVLNTGAIAGAGNFTAKLQESDDGENFNDVDPYHLVGAFPDKLAASAIVKVGYRGFRRHVRIAVTKNGGTSIAISAVVIKGSAAQRPVI</sequence>
<name>A0A5C4JM98_9HYPH</name>
<proteinExistence type="predicted"/>
<dbReference type="AlphaFoldDB" id="A0A5C4JM98"/>
<dbReference type="EMBL" id="VCLB01000010">
    <property type="protein sequence ID" value="TNB46437.1"/>
    <property type="molecule type" value="Genomic_DNA"/>
</dbReference>
<keyword evidence="2" id="KW-1185">Reference proteome</keyword>
<reference evidence="1 2" key="1">
    <citation type="submission" date="2019-05" db="EMBL/GenBank/DDBJ databases">
        <authorList>
            <person name="Lee S.D."/>
        </authorList>
    </citation>
    <scope>NUCLEOTIDE SEQUENCE [LARGE SCALE GENOMIC DNA]</scope>
    <source>
        <strain evidence="1 2">GH2-6</strain>
    </source>
</reference>
<dbReference type="Proteomes" id="UP000307874">
    <property type="component" value="Unassembled WGS sequence"/>
</dbReference>
<evidence type="ECO:0000313" key="1">
    <source>
        <dbReference type="EMBL" id="TNB46437.1"/>
    </source>
</evidence>
<dbReference type="RefSeq" id="WP_138749884.1">
    <property type="nucleotide sequence ID" value="NZ_VCLB01000010.1"/>
</dbReference>
<organism evidence="1 2">
    <name type="scientific">Martelella lutilitoris</name>
    <dbReference type="NCBI Taxonomy" id="2583532"/>
    <lineage>
        <taxon>Bacteria</taxon>
        <taxon>Pseudomonadati</taxon>
        <taxon>Pseudomonadota</taxon>
        <taxon>Alphaproteobacteria</taxon>
        <taxon>Hyphomicrobiales</taxon>
        <taxon>Aurantimonadaceae</taxon>
        <taxon>Martelella</taxon>
    </lineage>
</organism>
<reference evidence="1 2" key="2">
    <citation type="submission" date="2019-06" db="EMBL/GenBank/DDBJ databases">
        <title>Martelella lutilitoris sp. nov., isolated from a tidal mudflat.</title>
        <authorList>
            <person name="Kim Y.-J."/>
        </authorList>
    </citation>
    <scope>NUCLEOTIDE SEQUENCE [LARGE SCALE GENOMIC DNA]</scope>
    <source>
        <strain evidence="1 2">GH2-6</strain>
    </source>
</reference>
<dbReference type="OrthoDB" id="5464931at2"/>
<accession>A0A5C4JM98</accession>
<protein>
    <submittedName>
        <fullName evidence="1">Uncharacterized protein</fullName>
    </submittedName>
</protein>
<gene>
    <name evidence="1" type="ORF">FF124_18115</name>
</gene>
<comment type="caution">
    <text evidence="1">The sequence shown here is derived from an EMBL/GenBank/DDBJ whole genome shotgun (WGS) entry which is preliminary data.</text>
</comment>
<evidence type="ECO:0000313" key="2">
    <source>
        <dbReference type="Proteomes" id="UP000307874"/>
    </source>
</evidence>